<evidence type="ECO:0000256" key="1">
    <source>
        <dbReference type="ARBA" id="ARBA00008455"/>
    </source>
</evidence>
<evidence type="ECO:0000256" key="4">
    <source>
        <dbReference type="ARBA" id="ARBA00022807"/>
    </source>
</evidence>
<keyword evidence="7" id="KW-0732">Signal</keyword>
<dbReference type="InterPro" id="IPR038765">
    <property type="entry name" value="Papain-like_cys_pep_sf"/>
</dbReference>
<sequence length="456" mass="50027">MGVFRASPLFLLLALLAICIAAVPAERSEEEIKLLYEGWLVKHGKSYNGLGEKDRRFEIFKDNLRYIDEHNHAENQHSFQLGLNRFADLTNEEFRSMYLGVKPGELRPKRLNRAPSDRYRLAEGEDLPEAVDWREKRAVAAVKDQGSCGSCWAFSTVASVEGVNKIVTGDLITLSEQELVDCDTAVNQGCNGGLMDYAFEFIINNGGIDSDEDYPYKARNGRCDLQRKNAKVVSIDSYEDVPVNDEQSLKKAVAGQPVSVAIEAGGRNFQLYKSGIFTGTCGTELDHGVVAVGYGTENGTDFWIVRNSWGGSWGEAGYIRLERNMANATTGKCGIAIEPSYPVKKGQNPPKPGPSPPSPVKPPTACDNYYSCPESTTCCCVYEYSNYCFAWGCCPLDGAVCCDDHYSCCPHDFPVCNVKDRTCLASKNSPLGVKMVKRIPAKPRWTSSGGGSSSSI</sequence>
<dbReference type="InterPro" id="IPR013128">
    <property type="entry name" value="Peptidase_C1A"/>
</dbReference>
<dbReference type="EMBL" id="LR746279">
    <property type="protein sequence ID" value="CAA7409799.1"/>
    <property type="molecule type" value="Genomic_DNA"/>
</dbReference>
<dbReference type="SUPFAM" id="SSF54001">
    <property type="entry name" value="Cysteine proteinases"/>
    <property type="match status" value="1"/>
</dbReference>
<evidence type="ECO:0000256" key="5">
    <source>
        <dbReference type="ARBA" id="ARBA00023157"/>
    </source>
</evidence>
<dbReference type="SMART" id="SM00277">
    <property type="entry name" value="GRAN"/>
    <property type="match status" value="1"/>
</dbReference>
<keyword evidence="12" id="KW-1185">Reference proteome</keyword>
<accession>A0A7I8LID3</accession>
<dbReference type="InterPro" id="IPR037277">
    <property type="entry name" value="Granulin_sf"/>
</dbReference>
<organism evidence="11 12">
    <name type="scientific">Spirodela intermedia</name>
    <name type="common">Intermediate duckweed</name>
    <dbReference type="NCBI Taxonomy" id="51605"/>
    <lineage>
        <taxon>Eukaryota</taxon>
        <taxon>Viridiplantae</taxon>
        <taxon>Streptophyta</taxon>
        <taxon>Embryophyta</taxon>
        <taxon>Tracheophyta</taxon>
        <taxon>Spermatophyta</taxon>
        <taxon>Magnoliopsida</taxon>
        <taxon>Liliopsida</taxon>
        <taxon>Araceae</taxon>
        <taxon>Lemnoideae</taxon>
        <taxon>Spirodela</taxon>
    </lineage>
</organism>
<dbReference type="Pfam" id="PF08246">
    <property type="entry name" value="Inhibitor_I29"/>
    <property type="match status" value="1"/>
</dbReference>
<comment type="similarity">
    <text evidence="1">Belongs to the peptidase C1 family.</text>
</comment>
<dbReference type="PROSITE" id="PS00640">
    <property type="entry name" value="THIOL_PROTEASE_ASN"/>
    <property type="match status" value="1"/>
</dbReference>
<feature type="domain" description="Granulins" evidence="8">
    <location>
        <begin position="366"/>
        <end position="423"/>
    </location>
</feature>
<dbReference type="InterPro" id="IPR025660">
    <property type="entry name" value="Pept_his_AS"/>
</dbReference>
<proteinExistence type="inferred from homology"/>
<evidence type="ECO:0000313" key="12">
    <source>
        <dbReference type="Proteomes" id="UP000663760"/>
    </source>
</evidence>
<dbReference type="PANTHER" id="PTHR12411">
    <property type="entry name" value="CYSTEINE PROTEASE FAMILY C1-RELATED"/>
    <property type="match status" value="1"/>
</dbReference>
<evidence type="ECO:0000256" key="7">
    <source>
        <dbReference type="SAM" id="SignalP"/>
    </source>
</evidence>
<dbReference type="AlphaFoldDB" id="A0A7I8LID3"/>
<feature type="signal peptide" evidence="7">
    <location>
        <begin position="1"/>
        <end position="25"/>
    </location>
</feature>
<feature type="domain" description="Cathepsin propeptide inhibitor" evidence="10">
    <location>
        <begin position="36"/>
        <end position="94"/>
    </location>
</feature>
<dbReference type="FunFam" id="2.10.25.160:FF:000002">
    <property type="entry name" value="Cysteine protease 1"/>
    <property type="match status" value="1"/>
</dbReference>
<dbReference type="GO" id="GO:0006508">
    <property type="term" value="P:proteolysis"/>
    <property type="evidence" value="ECO:0007669"/>
    <property type="project" value="UniProtKB-KW"/>
</dbReference>
<dbReference type="InterPro" id="IPR013201">
    <property type="entry name" value="Prot_inhib_I29"/>
</dbReference>
<dbReference type="SUPFAM" id="SSF57277">
    <property type="entry name" value="Granulin repeat"/>
    <property type="match status" value="1"/>
</dbReference>
<dbReference type="Proteomes" id="UP000663760">
    <property type="component" value="Chromosome 16"/>
</dbReference>
<evidence type="ECO:0000313" key="11">
    <source>
        <dbReference type="EMBL" id="CAA7409799.1"/>
    </source>
</evidence>
<evidence type="ECO:0000259" key="9">
    <source>
        <dbReference type="SMART" id="SM00645"/>
    </source>
</evidence>
<dbReference type="CDD" id="cd02248">
    <property type="entry name" value="Peptidase_C1A"/>
    <property type="match status" value="1"/>
</dbReference>
<dbReference type="InterPro" id="IPR000668">
    <property type="entry name" value="Peptidase_C1A_C"/>
</dbReference>
<evidence type="ECO:0000256" key="3">
    <source>
        <dbReference type="ARBA" id="ARBA00022801"/>
    </source>
</evidence>
<dbReference type="PRINTS" id="PR00705">
    <property type="entry name" value="PAPAIN"/>
</dbReference>
<keyword evidence="6" id="KW-0325">Glycoprotein</keyword>
<feature type="chain" id="PRO_5029885295" evidence="7">
    <location>
        <begin position="26"/>
        <end position="456"/>
    </location>
</feature>
<evidence type="ECO:0000256" key="2">
    <source>
        <dbReference type="ARBA" id="ARBA00022670"/>
    </source>
</evidence>
<dbReference type="Pfam" id="PF00396">
    <property type="entry name" value="Granulin"/>
    <property type="match status" value="1"/>
</dbReference>
<evidence type="ECO:0000256" key="6">
    <source>
        <dbReference type="ARBA" id="ARBA00023180"/>
    </source>
</evidence>
<keyword evidence="4" id="KW-0788">Thiol protease</keyword>
<dbReference type="PROSITE" id="PS00139">
    <property type="entry name" value="THIOL_PROTEASE_CYS"/>
    <property type="match status" value="1"/>
</dbReference>
<protein>
    <submittedName>
        <fullName evidence="11">Uncharacterized protein</fullName>
    </submittedName>
</protein>
<keyword evidence="2" id="KW-0645">Protease</keyword>
<gene>
    <name evidence="11" type="ORF">SI8410_16020477</name>
</gene>
<dbReference type="InterPro" id="IPR000118">
    <property type="entry name" value="Granulin"/>
</dbReference>
<name>A0A7I8LID3_SPIIN</name>
<evidence type="ECO:0000259" key="8">
    <source>
        <dbReference type="SMART" id="SM00277"/>
    </source>
</evidence>
<dbReference type="PROSITE" id="PS00639">
    <property type="entry name" value="THIOL_PROTEASE_HIS"/>
    <property type="match status" value="1"/>
</dbReference>
<dbReference type="FunFam" id="3.90.70.10:FF:000068">
    <property type="entry name" value="Cysteine protease 1"/>
    <property type="match status" value="1"/>
</dbReference>
<dbReference type="OrthoDB" id="10253408at2759"/>
<evidence type="ECO:0000259" key="10">
    <source>
        <dbReference type="SMART" id="SM00848"/>
    </source>
</evidence>
<dbReference type="Pfam" id="PF00112">
    <property type="entry name" value="Peptidase_C1"/>
    <property type="match status" value="1"/>
</dbReference>
<dbReference type="Gene3D" id="3.90.70.10">
    <property type="entry name" value="Cysteine proteinases"/>
    <property type="match status" value="1"/>
</dbReference>
<dbReference type="Gene3D" id="2.10.25.160">
    <property type="entry name" value="Granulin"/>
    <property type="match status" value="1"/>
</dbReference>
<reference evidence="11" key="1">
    <citation type="submission" date="2020-02" db="EMBL/GenBank/DDBJ databases">
        <authorList>
            <person name="Scholz U."/>
            <person name="Mascher M."/>
            <person name="Fiebig A."/>
        </authorList>
    </citation>
    <scope>NUCLEOTIDE SEQUENCE</scope>
</reference>
<keyword evidence="3" id="KW-0378">Hydrolase</keyword>
<dbReference type="SMART" id="SM00848">
    <property type="entry name" value="Inhibitor_I29"/>
    <property type="match status" value="1"/>
</dbReference>
<keyword evidence="5" id="KW-1015">Disulfide bond</keyword>
<dbReference type="SMART" id="SM00645">
    <property type="entry name" value="Pept_C1"/>
    <property type="match status" value="1"/>
</dbReference>
<dbReference type="InterPro" id="IPR000169">
    <property type="entry name" value="Pept_cys_AS"/>
</dbReference>
<dbReference type="InterPro" id="IPR025661">
    <property type="entry name" value="Pept_asp_AS"/>
</dbReference>
<feature type="domain" description="Peptidase C1A papain C-terminal" evidence="9">
    <location>
        <begin position="127"/>
        <end position="343"/>
    </location>
</feature>
<dbReference type="GO" id="GO:0008234">
    <property type="term" value="F:cysteine-type peptidase activity"/>
    <property type="evidence" value="ECO:0007669"/>
    <property type="project" value="UniProtKB-KW"/>
</dbReference>
<dbReference type="InterPro" id="IPR039417">
    <property type="entry name" value="Peptidase_C1A_papain-like"/>
</dbReference>